<feature type="compositionally biased region" description="Low complexity" evidence="1">
    <location>
        <begin position="28"/>
        <end position="37"/>
    </location>
</feature>
<proteinExistence type="predicted"/>
<sequence length="209" mass="24405">MDNLVDGDQIEVEMGMEIDEEEEEPGDQQDSSSDGSGTHWQKKKKKKVKNWNFIKIHSHVHAADDIRAKGVTRNYNTKPNENSHGRLKKAYQRTNFKNIEEQMGKIDHQFLCAEVIRERIDAWDEFCKGDNNSEDKTEPSFLFGHVRLGGKQPSISFRQLEAEHNTDIAFERFHIRLADYFRRFTPDALGNRRTLKPDDMASHIFFYVC</sequence>
<feature type="region of interest" description="Disordered" evidence="1">
    <location>
        <begin position="1"/>
        <end position="44"/>
    </location>
</feature>
<reference evidence="2 3" key="1">
    <citation type="submission" date="2019-02" db="EMBL/GenBank/DDBJ databases">
        <title>Genome sequencing of the rare red list fungi Phlebia centrifuga.</title>
        <authorList>
            <person name="Buettner E."/>
            <person name="Kellner H."/>
        </authorList>
    </citation>
    <scope>NUCLEOTIDE SEQUENCE [LARGE SCALE GENOMIC DNA]</scope>
    <source>
        <strain evidence="2 3">DSM 108282</strain>
    </source>
</reference>
<evidence type="ECO:0000256" key="1">
    <source>
        <dbReference type="SAM" id="MobiDB-lite"/>
    </source>
</evidence>
<dbReference type="AlphaFoldDB" id="A0A4V3X985"/>
<organism evidence="2 3">
    <name type="scientific">Hermanssonia centrifuga</name>
    <dbReference type="NCBI Taxonomy" id="98765"/>
    <lineage>
        <taxon>Eukaryota</taxon>
        <taxon>Fungi</taxon>
        <taxon>Dikarya</taxon>
        <taxon>Basidiomycota</taxon>
        <taxon>Agaricomycotina</taxon>
        <taxon>Agaricomycetes</taxon>
        <taxon>Polyporales</taxon>
        <taxon>Meruliaceae</taxon>
        <taxon>Hermanssonia</taxon>
    </lineage>
</organism>
<dbReference type="EMBL" id="SGPJ01000752">
    <property type="protein sequence ID" value="THG93162.1"/>
    <property type="molecule type" value="Genomic_DNA"/>
</dbReference>
<accession>A0A4V3X985</accession>
<protein>
    <submittedName>
        <fullName evidence="2">Uncharacterized protein</fullName>
    </submittedName>
</protein>
<dbReference type="Proteomes" id="UP000309038">
    <property type="component" value="Unassembled WGS sequence"/>
</dbReference>
<feature type="compositionally biased region" description="Acidic residues" evidence="1">
    <location>
        <begin position="8"/>
        <end position="27"/>
    </location>
</feature>
<keyword evidence="3" id="KW-1185">Reference proteome</keyword>
<comment type="caution">
    <text evidence="2">The sequence shown here is derived from an EMBL/GenBank/DDBJ whole genome shotgun (WGS) entry which is preliminary data.</text>
</comment>
<evidence type="ECO:0000313" key="2">
    <source>
        <dbReference type="EMBL" id="THG93162.1"/>
    </source>
</evidence>
<evidence type="ECO:0000313" key="3">
    <source>
        <dbReference type="Proteomes" id="UP000309038"/>
    </source>
</evidence>
<gene>
    <name evidence="2" type="ORF">EW026_g7998</name>
</gene>
<name>A0A4V3X985_9APHY</name>